<dbReference type="GO" id="GO:0030170">
    <property type="term" value="F:pyridoxal phosphate binding"/>
    <property type="evidence" value="ECO:0007669"/>
    <property type="project" value="InterPro"/>
</dbReference>
<gene>
    <name evidence="9" type="ORF">FHS19_000109</name>
</gene>
<dbReference type="Gene3D" id="3.40.640.10">
    <property type="entry name" value="Type I PLP-dependent aspartate aminotransferase-like (Major domain)"/>
    <property type="match status" value="1"/>
</dbReference>
<dbReference type="Pfam" id="PF00392">
    <property type="entry name" value="GntR"/>
    <property type="match status" value="1"/>
</dbReference>
<keyword evidence="9" id="KW-0808">Transferase</keyword>
<accession>A0A839TF85</accession>
<sequence>MPPRTPATVETKTKQIYSLLREQIFQGVYAAGVKLPSTRDLANEFGVSRALIVDVFEQLIAEGYLEGRQGSGSYVVDLGGTKRQFYSQLQDIDSSGEGTVAEPPARFQGIDFRPSFPALEHIPFKKWKETAIAAYTNTHSGDFGYDDDPAGNWQLRTNICQVLLHTKGIRCLPSQVIITAGATQAIAMLSRLLLKPGDAVAIEDPNATFIQHIFESTGADIIPVPVDEHGLRVDDLPTHRSPKCVFVTPSHQFPLGSILSIGRRIQLIDYARQTGCYIIEDDYDSEFRYAGMPVHALRELDSERIVYIGTFSKNLFPALRIGYMVVPHELLDPLLRLKKLIDMHCPILPQITLARFITERHLEHHIARMKRIYSKRRKCLIAGLSNIFGNRVKISGDAAGLHLVAEMAESFCGSQVVAQLEELHIKVYPAERYTIVKGRYENQLIMGFGNVGEINILEGIKAIASVLRQC</sequence>
<dbReference type="PANTHER" id="PTHR46577">
    <property type="entry name" value="HTH-TYPE TRANSCRIPTIONAL REGULATORY PROTEIN GABR"/>
    <property type="match status" value="1"/>
</dbReference>
<dbReference type="EMBL" id="JACHXJ010000001">
    <property type="protein sequence ID" value="MBB3125455.1"/>
    <property type="molecule type" value="Genomic_DNA"/>
</dbReference>
<dbReference type="PANTHER" id="PTHR46577:SF1">
    <property type="entry name" value="HTH-TYPE TRANSCRIPTIONAL REGULATORY PROTEIN GABR"/>
    <property type="match status" value="1"/>
</dbReference>
<evidence type="ECO:0000256" key="3">
    <source>
        <dbReference type="ARBA" id="ARBA00022576"/>
    </source>
</evidence>
<dbReference type="PROSITE" id="PS50949">
    <property type="entry name" value="HTH_GNTR"/>
    <property type="match status" value="1"/>
</dbReference>
<comment type="cofactor">
    <cofactor evidence="1">
        <name>pyridoxal 5'-phosphate</name>
        <dbReference type="ChEBI" id="CHEBI:597326"/>
    </cofactor>
</comment>
<dbReference type="SMART" id="SM00345">
    <property type="entry name" value="HTH_GNTR"/>
    <property type="match status" value="1"/>
</dbReference>
<dbReference type="InterPro" id="IPR015424">
    <property type="entry name" value="PyrdxlP-dep_Trfase"/>
</dbReference>
<evidence type="ECO:0000256" key="5">
    <source>
        <dbReference type="ARBA" id="ARBA00023015"/>
    </source>
</evidence>
<proteinExistence type="inferred from homology"/>
<dbReference type="InterPro" id="IPR051446">
    <property type="entry name" value="HTH_trans_reg/aminotransferase"/>
</dbReference>
<dbReference type="GO" id="GO:0008483">
    <property type="term" value="F:transaminase activity"/>
    <property type="evidence" value="ECO:0007669"/>
    <property type="project" value="UniProtKB-KW"/>
</dbReference>
<evidence type="ECO:0000256" key="4">
    <source>
        <dbReference type="ARBA" id="ARBA00022898"/>
    </source>
</evidence>
<dbReference type="Gene3D" id="1.10.10.10">
    <property type="entry name" value="Winged helix-like DNA-binding domain superfamily/Winged helix DNA-binding domain"/>
    <property type="match status" value="1"/>
</dbReference>
<keyword evidence="5" id="KW-0805">Transcription regulation</keyword>
<dbReference type="SUPFAM" id="SSF53383">
    <property type="entry name" value="PLP-dependent transferases"/>
    <property type="match status" value="1"/>
</dbReference>
<dbReference type="InterPro" id="IPR036390">
    <property type="entry name" value="WH_DNA-bd_sf"/>
</dbReference>
<dbReference type="SUPFAM" id="SSF46785">
    <property type="entry name" value="Winged helix' DNA-binding domain"/>
    <property type="match status" value="1"/>
</dbReference>
<keyword evidence="6" id="KW-0238">DNA-binding</keyword>
<keyword evidence="3 9" id="KW-0032">Aminotransferase</keyword>
<keyword evidence="4" id="KW-0663">Pyridoxal phosphate</keyword>
<dbReference type="GO" id="GO:0003700">
    <property type="term" value="F:DNA-binding transcription factor activity"/>
    <property type="evidence" value="ECO:0007669"/>
    <property type="project" value="InterPro"/>
</dbReference>
<organism evidence="9 10">
    <name type="scientific">Paenibacillus rhizosphaerae</name>
    <dbReference type="NCBI Taxonomy" id="297318"/>
    <lineage>
        <taxon>Bacteria</taxon>
        <taxon>Bacillati</taxon>
        <taxon>Bacillota</taxon>
        <taxon>Bacilli</taxon>
        <taxon>Bacillales</taxon>
        <taxon>Paenibacillaceae</taxon>
        <taxon>Paenibacillus</taxon>
    </lineage>
</organism>
<evidence type="ECO:0000313" key="10">
    <source>
        <dbReference type="Proteomes" id="UP000517523"/>
    </source>
</evidence>
<dbReference type="InterPro" id="IPR004839">
    <property type="entry name" value="Aminotransferase_I/II_large"/>
</dbReference>
<dbReference type="Pfam" id="PF00155">
    <property type="entry name" value="Aminotran_1_2"/>
    <property type="match status" value="1"/>
</dbReference>
<comment type="similarity">
    <text evidence="2">In the C-terminal section; belongs to the class-I pyridoxal-phosphate-dependent aminotransferase family.</text>
</comment>
<dbReference type="Proteomes" id="UP000517523">
    <property type="component" value="Unassembled WGS sequence"/>
</dbReference>
<evidence type="ECO:0000259" key="8">
    <source>
        <dbReference type="PROSITE" id="PS50949"/>
    </source>
</evidence>
<dbReference type="GO" id="GO:0003677">
    <property type="term" value="F:DNA binding"/>
    <property type="evidence" value="ECO:0007669"/>
    <property type="project" value="UniProtKB-KW"/>
</dbReference>
<name>A0A839TF85_9BACL</name>
<dbReference type="CDD" id="cd07377">
    <property type="entry name" value="WHTH_GntR"/>
    <property type="match status" value="1"/>
</dbReference>
<evidence type="ECO:0000256" key="6">
    <source>
        <dbReference type="ARBA" id="ARBA00023125"/>
    </source>
</evidence>
<dbReference type="InterPro" id="IPR015421">
    <property type="entry name" value="PyrdxlP-dep_Trfase_major"/>
</dbReference>
<dbReference type="PRINTS" id="PR00035">
    <property type="entry name" value="HTHGNTR"/>
</dbReference>
<dbReference type="AlphaFoldDB" id="A0A839TF85"/>
<evidence type="ECO:0000256" key="7">
    <source>
        <dbReference type="ARBA" id="ARBA00023163"/>
    </source>
</evidence>
<feature type="domain" description="HTH gntR-type" evidence="8">
    <location>
        <begin position="10"/>
        <end position="78"/>
    </location>
</feature>
<reference evidence="9 10" key="1">
    <citation type="submission" date="2020-08" db="EMBL/GenBank/DDBJ databases">
        <title>Genomic Encyclopedia of Type Strains, Phase III (KMG-III): the genomes of soil and plant-associated and newly described type strains.</title>
        <authorList>
            <person name="Whitman W."/>
        </authorList>
    </citation>
    <scope>NUCLEOTIDE SEQUENCE [LARGE SCALE GENOMIC DNA]</scope>
    <source>
        <strain evidence="9 10">CECT 5831</strain>
    </source>
</reference>
<evidence type="ECO:0000256" key="1">
    <source>
        <dbReference type="ARBA" id="ARBA00001933"/>
    </source>
</evidence>
<dbReference type="CDD" id="cd00609">
    <property type="entry name" value="AAT_like"/>
    <property type="match status" value="1"/>
</dbReference>
<evidence type="ECO:0000313" key="9">
    <source>
        <dbReference type="EMBL" id="MBB3125455.1"/>
    </source>
</evidence>
<keyword evidence="7" id="KW-0804">Transcription</keyword>
<dbReference type="InterPro" id="IPR036388">
    <property type="entry name" value="WH-like_DNA-bd_sf"/>
</dbReference>
<evidence type="ECO:0000256" key="2">
    <source>
        <dbReference type="ARBA" id="ARBA00005384"/>
    </source>
</evidence>
<comment type="caution">
    <text evidence="9">The sequence shown here is derived from an EMBL/GenBank/DDBJ whole genome shotgun (WGS) entry which is preliminary data.</text>
</comment>
<dbReference type="InterPro" id="IPR000524">
    <property type="entry name" value="Tscrpt_reg_HTH_GntR"/>
</dbReference>
<protein>
    <submittedName>
        <fullName evidence="9">GntR family transcriptional regulator/MocR family aminotransferase</fullName>
    </submittedName>
</protein>
<dbReference type="RefSeq" id="WP_183577126.1">
    <property type="nucleotide sequence ID" value="NZ_JACHXJ010000001.1"/>
</dbReference>